<evidence type="ECO:0000313" key="6">
    <source>
        <dbReference type="EMBL" id="GEK47990.1"/>
    </source>
</evidence>
<protein>
    <submittedName>
        <fullName evidence="7">Flagellar protein FlgN</fullName>
    </submittedName>
    <submittedName>
        <fullName evidence="6">Flagellar synthesis protein FlgN</fullName>
    </submittedName>
</protein>
<comment type="similarity">
    <text evidence="2">Belongs to the FlgN family.</text>
</comment>
<keyword evidence="6" id="KW-0969">Cilium</keyword>
<proteinExistence type="inferred from homology"/>
<gene>
    <name evidence="6" type="primary">flgN</name>
    <name evidence="6" type="ORF">HPA02_22730</name>
    <name evidence="7" type="ORF">I7V36_07330</name>
</gene>
<keyword evidence="6" id="KW-0282">Flagellum</keyword>
<reference evidence="7 9" key="2">
    <citation type="submission" date="2020-12" db="EMBL/GenBank/DDBJ databases">
        <title>Draft genome sequence of Halomonas pacifica strain CARE-V15.</title>
        <authorList>
            <person name="Vignesh N."/>
            <person name="Thabitha A."/>
            <person name="Saravanan R."/>
            <person name="Manigandan V."/>
        </authorList>
    </citation>
    <scope>NUCLEOTIDE SEQUENCE [LARGE SCALE GENOMIC DNA]</scope>
    <source>
        <strain evidence="7 9">CARE-V15</strain>
    </source>
</reference>
<dbReference type="AlphaFoldDB" id="A0A510XGD6"/>
<sequence length="149" mass="16433">MGLAAHLSRQQRHLDALLDALRQETAALARAQVDGDELAGLAETKQRLFGELDTLETQRRQAQARLGYPEGREGARQAALDAGCPDAWQALMALAERVRELNATNGELILERMRQNQQMLDFLRDAAGKPLYGPDGQARKRASRVSSQA</sequence>
<comment type="caution">
    <text evidence="6">The sequence shown here is derived from an EMBL/GenBank/DDBJ whole genome shotgun (WGS) entry which is preliminary data.</text>
</comment>
<dbReference type="EMBL" id="BJUK01000025">
    <property type="protein sequence ID" value="GEK47990.1"/>
    <property type="molecule type" value="Genomic_DNA"/>
</dbReference>
<evidence type="ECO:0000313" key="9">
    <source>
        <dbReference type="Proteomes" id="UP000651738"/>
    </source>
</evidence>
<evidence type="ECO:0000256" key="1">
    <source>
        <dbReference type="ARBA" id="ARBA00002397"/>
    </source>
</evidence>
<reference evidence="6 8" key="1">
    <citation type="submission" date="2019-07" db="EMBL/GenBank/DDBJ databases">
        <title>Whole genome shotgun sequence of Halomonas pacifica NBRC 102220.</title>
        <authorList>
            <person name="Hosoyama A."/>
            <person name="Uohara A."/>
            <person name="Ohji S."/>
            <person name="Ichikawa N."/>
        </authorList>
    </citation>
    <scope>NUCLEOTIDE SEQUENCE [LARGE SCALE GENOMIC DNA]</scope>
    <source>
        <strain evidence="6 8">NBRC 102220</strain>
    </source>
</reference>
<accession>A0A510XGD6</accession>
<feature type="region of interest" description="Disordered" evidence="5">
    <location>
        <begin position="127"/>
        <end position="149"/>
    </location>
</feature>
<evidence type="ECO:0000256" key="2">
    <source>
        <dbReference type="ARBA" id="ARBA00007703"/>
    </source>
</evidence>
<dbReference type="SUPFAM" id="SSF140566">
    <property type="entry name" value="FlgN-like"/>
    <property type="match status" value="1"/>
</dbReference>
<keyword evidence="6" id="KW-0966">Cell projection</keyword>
<organism evidence="6 8">
    <name type="scientific">Bisbaumannia pacifica</name>
    <dbReference type="NCBI Taxonomy" id="77098"/>
    <lineage>
        <taxon>Bacteria</taxon>
        <taxon>Pseudomonadati</taxon>
        <taxon>Pseudomonadota</taxon>
        <taxon>Gammaproteobacteria</taxon>
        <taxon>Oceanospirillales</taxon>
        <taxon>Halomonadaceae</taxon>
        <taxon>Bisbaumannia</taxon>
    </lineage>
</organism>
<evidence type="ECO:0000256" key="4">
    <source>
        <dbReference type="SAM" id="Coils"/>
    </source>
</evidence>
<comment type="function">
    <text evidence="1">Required for the efficient initiation of filament assembly.</text>
</comment>
<evidence type="ECO:0000256" key="3">
    <source>
        <dbReference type="ARBA" id="ARBA00022795"/>
    </source>
</evidence>
<dbReference type="InterPro" id="IPR036679">
    <property type="entry name" value="FlgN-like_sf"/>
</dbReference>
<feature type="coiled-coil region" evidence="4">
    <location>
        <begin position="14"/>
        <end position="65"/>
    </location>
</feature>
<dbReference type="RefSeq" id="WP_146803329.1">
    <property type="nucleotide sequence ID" value="NZ_BJUK01000025.1"/>
</dbReference>
<name>A0A510XGD6_9GAMM</name>
<evidence type="ECO:0000313" key="7">
    <source>
        <dbReference type="EMBL" id="MBH8579906.1"/>
    </source>
</evidence>
<dbReference type="Gene3D" id="1.20.58.300">
    <property type="entry name" value="FlgN-like"/>
    <property type="match status" value="1"/>
</dbReference>
<dbReference type="EMBL" id="JAEDAF010000005">
    <property type="protein sequence ID" value="MBH8579906.1"/>
    <property type="molecule type" value="Genomic_DNA"/>
</dbReference>
<dbReference type="Proteomes" id="UP000321275">
    <property type="component" value="Unassembled WGS sequence"/>
</dbReference>
<keyword evidence="8" id="KW-1185">Reference proteome</keyword>
<dbReference type="OrthoDB" id="6238586at2"/>
<dbReference type="InterPro" id="IPR007809">
    <property type="entry name" value="FlgN-like"/>
</dbReference>
<keyword evidence="4" id="KW-0175">Coiled coil</keyword>
<evidence type="ECO:0000313" key="8">
    <source>
        <dbReference type="Proteomes" id="UP000321275"/>
    </source>
</evidence>
<dbReference type="Pfam" id="PF05130">
    <property type="entry name" value="FlgN"/>
    <property type="match status" value="1"/>
</dbReference>
<keyword evidence="3" id="KW-1005">Bacterial flagellum biogenesis</keyword>
<evidence type="ECO:0000256" key="5">
    <source>
        <dbReference type="SAM" id="MobiDB-lite"/>
    </source>
</evidence>
<dbReference type="Proteomes" id="UP000651738">
    <property type="component" value="Unassembled WGS sequence"/>
</dbReference>
<dbReference type="GO" id="GO:0044780">
    <property type="term" value="P:bacterial-type flagellum assembly"/>
    <property type="evidence" value="ECO:0007669"/>
    <property type="project" value="InterPro"/>
</dbReference>